<organism evidence="2 3">
    <name type="scientific">Acinetobacter tandoii DSM 14970 = CIP 107469</name>
    <dbReference type="NCBI Taxonomy" id="1120927"/>
    <lineage>
        <taxon>Bacteria</taxon>
        <taxon>Pseudomonadati</taxon>
        <taxon>Pseudomonadota</taxon>
        <taxon>Gammaproteobacteria</taxon>
        <taxon>Moraxellales</taxon>
        <taxon>Moraxellaceae</taxon>
        <taxon>Acinetobacter</taxon>
    </lineage>
</organism>
<proteinExistence type="predicted"/>
<evidence type="ECO:0000313" key="2">
    <source>
        <dbReference type="EMBL" id="EOR05022.1"/>
    </source>
</evidence>
<dbReference type="EMBL" id="AQFM01000042">
    <property type="protein sequence ID" value="EOR05022.1"/>
    <property type="molecule type" value="Genomic_DNA"/>
</dbReference>
<evidence type="ECO:0000313" key="3">
    <source>
        <dbReference type="Proteomes" id="UP000016201"/>
    </source>
</evidence>
<dbReference type="AlphaFoldDB" id="R9AS18"/>
<name>R9AS18_9GAMM</name>
<comment type="caution">
    <text evidence="2">The sequence shown here is derived from an EMBL/GenBank/DDBJ whole genome shotgun (WGS) entry which is preliminary data.</text>
</comment>
<protein>
    <submittedName>
        <fullName evidence="2">Uncharacterized protein</fullName>
    </submittedName>
</protein>
<feature type="region of interest" description="Disordered" evidence="1">
    <location>
        <begin position="97"/>
        <end position="137"/>
    </location>
</feature>
<gene>
    <name evidence="2" type="ORF">I593_03106</name>
</gene>
<dbReference type="Proteomes" id="UP000016201">
    <property type="component" value="Unassembled WGS sequence"/>
</dbReference>
<reference evidence="2 3" key="1">
    <citation type="submission" date="2013-03" db="EMBL/GenBank/DDBJ databases">
        <title>The Genome Sequence of Acinetobacter tandoii CIP 107469.</title>
        <authorList>
            <consortium name="The Broad Institute Genome Sequencing Platform"/>
            <consortium name="The Broad Institute Genome Sequencing Center for Infectious Disease"/>
            <person name="Cerqueira G."/>
            <person name="Feldgarden M."/>
            <person name="Courvalin P."/>
            <person name="Perichon B."/>
            <person name="Grillot-Courvalin C."/>
            <person name="Clermont D."/>
            <person name="Rocha E."/>
            <person name="Yoon E.-J."/>
            <person name="Nemec A."/>
            <person name="Walker B."/>
            <person name="Young S.K."/>
            <person name="Zeng Q."/>
            <person name="Gargeya S."/>
            <person name="Fitzgerald M."/>
            <person name="Haas B."/>
            <person name="Abouelleil A."/>
            <person name="Alvarado L."/>
            <person name="Arachchi H.M."/>
            <person name="Berlin A.M."/>
            <person name="Chapman S.B."/>
            <person name="Dewar J."/>
            <person name="Goldberg J."/>
            <person name="Griggs A."/>
            <person name="Gujja S."/>
            <person name="Hansen M."/>
            <person name="Howarth C."/>
            <person name="Imamovic A."/>
            <person name="Larimer J."/>
            <person name="McCowan C."/>
            <person name="Murphy C."/>
            <person name="Neiman D."/>
            <person name="Pearson M."/>
            <person name="Priest M."/>
            <person name="Roberts A."/>
            <person name="Saif S."/>
            <person name="Shea T."/>
            <person name="Sisk P."/>
            <person name="Sykes S."/>
            <person name="Wortman J."/>
            <person name="Nusbaum C."/>
            <person name="Birren B."/>
        </authorList>
    </citation>
    <scope>NUCLEOTIDE SEQUENCE [LARGE SCALE GENOMIC DNA]</scope>
    <source>
        <strain evidence="2 3">CIP 107469</strain>
    </source>
</reference>
<evidence type="ECO:0000256" key="1">
    <source>
        <dbReference type="SAM" id="MobiDB-lite"/>
    </source>
</evidence>
<keyword evidence="3" id="KW-1185">Reference proteome</keyword>
<sequence length="137" mass="15287">MAKCNICGRKTWFFQSNQCECRAKHKKEKSIDTRQVTLPYSVQCQTNHLPRAMGKTTGLQRPTQSTDVSDLYLLQQQQNMINSIVIENEPCSVGHHVHHPIQSYDATPSYSHSSSSECSSSSGWDSGSDSSSSSSWD</sequence>
<feature type="compositionally biased region" description="Low complexity" evidence="1">
    <location>
        <begin position="109"/>
        <end position="137"/>
    </location>
</feature>
<dbReference type="RefSeq" id="WP_016168124.1">
    <property type="nucleotide sequence ID" value="NZ_JHZG01000002.1"/>
</dbReference>
<accession>R9AS18</accession>